<organism evidence="1 2">
    <name type="scientific">Candidatus Marsarchaeota G2 archaeon BE_D</name>
    <dbReference type="NCBI Taxonomy" id="1978158"/>
    <lineage>
        <taxon>Archaea</taxon>
        <taxon>Candidatus Marsarchaeota</taxon>
        <taxon>Candidatus Marsarchaeota group 2</taxon>
    </lineage>
</organism>
<proteinExistence type="predicted"/>
<dbReference type="AlphaFoldDB" id="A0A2R6CBD1"/>
<reference evidence="1 2" key="1">
    <citation type="submission" date="2017-04" db="EMBL/GenBank/DDBJ databases">
        <title>Novel microbial lineages endemic to geothermal iron-oxide mats fill important gaps in the evolutionary history of Archaea.</title>
        <authorList>
            <person name="Jay Z.J."/>
            <person name="Beam J.P."/>
            <person name="Dlakic M."/>
            <person name="Rusch D.B."/>
            <person name="Kozubal M.A."/>
            <person name="Inskeep W.P."/>
        </authorList>
    </citation>
    <scope>NUCLEOTIDE SEQUENCE [LARGE SCALE GENOMIC DNA]</scope>
    <source>
        <strain evidence="1">BE_D</strain>
    </source>
</reference>
<accession>A0A2R6CBD1</accession>
<protein>
    <submittedName>
        <fullName evidence="1">Uncharacterized protein</fullName>
    </submittedName>
</protein>
<gene>
    <name evidence="1" type="ORF">B9Q04_06715</name>
</gene>
<dbReference type="EMBL" id="NEXF01000120">
    <property type="protein sequence ID" value="PSO08215.1"/>
    <property type="molecule type" value="Genomic_DNA"/>
</dbReference>
<comment type="caution">
    <text evidence="1">The sequence shown here is derived from an EMBL/GenBank/DDBJ whole genome shotgun (WGS) entry which is preliminary data.</text>
</comment>
<evidence type="ECO:0000313" key="2">
    <source>
        <dbReference type="Proteomes" id="UP000242015"/>
    </source>
</evidence>
<evidence type="ECO:0000313" key="1">
    <source>
        <dbReference type="EMBL" id="PSO08215.1"/>
    </source>
</evidence>
<dbReference type="Proteomes" id="UP000242015">
    <property type="component" value="Unassembled WGS sequence"/>
</dbReference>
<name>A0A2R6CBD1_9ARCH</name>
<sequence length="444" mass="49640">MSGAAMYTLSDFKWEYPLLRPPACILIDDPTPGVNPLFQFASQVPPGSKFYHYYSSGGRWYFTQDESMRHPIAERVDPSFIHEFASVIKSNGVKGKMSVIPCPGGIGRIDRSLMGVPDQVREDFIRVVRDELGSNLDVSPELITHTNAFDITRGVMRSDLSEHEWSQSRSVEELTEYVSYAFEVLRSAGLVATGVTSPCDFGAEVEGEYAEAIRRASKRINDANVAWYFLRVDEQSLNVSPRLVILDREHGEAVVSIVSATGDPFWSSQLTDEPFEEWVGSAVDPMVSGDGGSGRLVDLVRYRSPVVMLTHWQSLYSNGTRFGLKALDELLKRFNTHLGEDIIWMKCSELASYVACTHNTEYRVLDGGRLIRVSTPFTCRLHTVSFHGDPTPRRVSVDDVDAERVEKPSELAPGKWTLYDGRVVVVPPESAKGEHPHTWSISLD</sequence>